<protein>
    <submittedName>
        <fullName evidence="1">Uncharacterized protein</fullName>
    </submittedName>
</protein>
<dbReference type="Proteomes" id="UP000324800">
    <property type="component" value="Unassembled WGS sequence"/>
</dbReference>
<name>A0A5J4VYW3_9EUKA</name>
<dbReference type="AlphaFoldDB" id="A0A5J4VYW3"/>
<evidence type="ECO:0000313" key="1">
    <source>
        <dbReference type="EMBL" id="KAA6387493.1"/>
    </source>
</evidence>
<feature type="non-terminal residue" evidence="1">
    <location>
        <position position="221"/>
    </location>
</feature>
<sequence length="221" mass="25277">MEALNIWGKINQMLLIVIEMKDKELASGAMQIVREGIYSIIFQHAYEWNERGIIKSVNLFKDIINNSDDETCINLFDADICKSLRYIIEECDKTKEQSLKVKENAIKLIVSVAERGSLMSKDYAQNYFYDILTLPNSISASYIIPHVLYLLVQLIPAMITEDVNKIQQNLCHISAVMTSEALNLLQAMMAESFTITHQVFSEQNLMENIMDIAKVKKISLM</sequence>
<proteinExistence type="predicted"/>
<reference evidence="1 2" key="1">
    <citation type="submission" date="2019-03" db="EMBL/GenBank/DDBJ databases">
        <title>Single cell metagenomics reveals metabolic interactions within the superorganism composed of flagellate Streblomastix strix and complex community of Bacteroidetes bacteria on its surface.</title>
        <authorList>
            <person name="Treitli S.C."/>
            <person name="Kolisko M."/>
            <person name="Husnik F."/>
            <person name="Keeling P."/>
            <person name="Hampl V."/>
        </authorList>
    </citation>
    <scope>NUCLEOTIDE SEQUENCE [LARGE SCALE GENOMIC DNA]</scope>
    <source>
        <strain evidence="1">ST1C</strain>
    </source>
</reference>
<dbReference type="EMBL" id="SNRW01004352">
    <property type="protein sequence ID" value="KAA6387493.1"/>
    <property type="molecule type" value="Genomic_DNA"/>
</dbReference>
<accession>A0A5J4VYW3</accession>
<gene>
    <name evidence="1" type="ORF">EZS28_016980</name>
</gene>
<evidence type="ECO:0000313" key="2">
    <source>
        <dbReference type="Proteomes" id="UP000324800"/>
    </source>
</evidence>
<organism evidence="1 2">
    <name type="scientific">Streblomastix strix</name>
    <dbReference type="NCBI Taxonomy" id="222440"/>
    <lineage>
        <taxon>Eukaryota</taxon>
        <taxon>Metamonada</taxon>
        <taxon>Preaxostyla</taxon>
        <taxon>Oxymonadida</taxon>
        <taxon>Streblomastigidae</taxon>
        <taxon>Streblomastix</taxon>
    </lineage>
</organism>
<comment type="caution">
    <text evidence="1">The sequence shown here is derived from an EMBL/GenBank/DDBJ whole genome shotgun (WGS) entry which is preliminary data.</text>
</comment>